<dbReference type="GO" id="GO:0036297">
    <property type="term" value="P:interstrand cross-link repair"/>
    <property type="evidence" value="ECO:0007669"/>
    <property type="project" value="TreeGrafter"/>
</dbReference>
<dbReference type="Gene3D" id="1.20.1320.20">
    <property type="entry name" value="hef helicase domain"/>
    <property type="match status" value="1"/>
</dbReference>
<dbReference type="PANTHER" id="PTHR14025">
    <property type="entry name" value="FANCONI ANEMIA GROUP M FANCM FAMILY MEMBER"/>
    <property type="match status" value="1"/>
</dbReference>
<comment type="subcellular location">
    <subcellularLocation>
        <location evidence="1">Nucleus</location>
    </subcellularLocation>
</comment>
<accession>B4JVI2</accession>
<evidence type="ECO:0000256" key="3">
    <source>
        <dbReference type="ARBA" id="ARBA00022741"/>
    </source>
</evidence>
<evidence type="ECO:0000256" key="2">
    <source>
        <dbReference type="ARBA" id="ARBA00009889"/>
    </source>
</evidence>
<dbReference type="GO" id="GO:0045003">
    <property type="term" value="P:double-strand break repair via synthesis-dependent strand annealing"/>
    <property type="evidence" value="ECO:0007669"/>
    <property type="project" value="TreeGrafter"/>
</dbReference>
<keyword evidence="13" id="KW-1185">Reference proteome</keyword>
<dbReference type="OrthoDB" id="6513042at2759"/>
<dbReference type="GO" id="GO:0005524">
    <property type="term" value="F:ATP binding"/>
    <property type="evidence" value="ECO:0007669"/>
    <property type="project" value="UniProtKB-KW"/>
</dbReference>
<protein>
    <submittedName>
        <fullName evidence="12">GH23128</fullName>
    </submittedName>
</protein>
<gene>
    <name evidence="12" type="primary">Dgri\GH23128</name>
    <name evidence="12" type="ORF">Dgri_GH23128</name>
</gene>
<feature type="domain" description="Helicase C-terminal" evidence="11">
    <location>
        <begin position="413"/>
        <end position="576"/>
    </location>
</feature>
<feature type="compositionally biased region" description="Polar residues" evidence="9">
    <location>
        <begin position="993"/>
        <end position="1003"/>
    </location>
</feature>
<dbReference type="InterPro" id="IPR011545">
    <property type="entry name" value="DEAD/DEAH_box_helicase_dom"/>
</dbReference>
<feature type="region of interest" description="Disordered" evidence="9">
    <location>
        <begin position="1050"/>
        <end position="1075"/>
    </location>
</feature>
<reference evidence="12 13" key="1">
    <citation type="journal article" date="2007" name="Nature">
        <title>Evolution of genes and genomes on the Drosophila phylogeny.</title>
        <authorList>
            <consortium name="Drosophila 12 Genomes Consortium"/>
            <person name="Clark A.G."/>
            <person name="Eisen M.B."/>
            <person name="Smith D.R."/>
            <person name="Bergman C.M."/>
            <person name="Oliver B."/>
            <person name="Markow T.A."/>
            <person name="Kaufman T.C."/>
            <person name="Kellis M."/>
            <person name="Gelbart W."/>
            <person name="Iyer V.N."/>
            <person name="Pollard D.A."/>
            <person name="Sackton T.B."/>
            <person name="Larracuente A.M."/>
            <person name="Singh N.D."/>
            <person name="Abad J.P."/>
            <person name="Abt D.N."/>
            <person name="Adryan B."/>
            <person name="Aguade M."/>
            <person name="Akashi H."/>
            <person name="Anderson W.W."/>
            <person name="Aquadro C.F."/>
            <person name="Ardell D.H."/>
            <person name="Arguello R."/>
            <person name="Artieri C.G."/>
            <person name="Barbash D.A."/>
            <person name="Barker D."/>
            <person name="Barsanti P."/>
            <person name="Batterham P."/>
            <person name="Batzoglou S."/>
            <person name="Begun D."/>
            <person name="Bhutkar A."/>
            <person name="Blanco E."/>
            <person name="Bosak S.A."/>
            <person name="Bradley R.K."/>
            <person name="Brand A.D."/>
            <person name="Brent M.R."/>
            <person name="Brooks A.N."/>
            <person name="Brown R.H."/>
            <person name="Butlin R.K."/>
            <person name="Caggese C."/>
            <person name="Calvi B.R."/>
            <person name="Bernardo de Carvalho A."/>
            <person name="Caspi A."/>
            <person name="Castrezana S."/>
            <person name="Celniker S.E."/>
            <person name="Chang J.L."/>
            <person name="Chapple C."/>
            <person name="Chatterji S."/>
            <person name="Chinwalla A."/>
            <person name="Civetta A."/>
            <person name="Clifton S.W."/>
            <person name="Comeron J.M."/>
            <person name="Costello J.C."/>
            <person name="Coyne J.A."/>
            <person name="Daub J."/>
            <person name="David R.G."/>
            <person name="Delcher A.L."/>
            <person name="Delehaunty K."/>
            <person name="Do C.B."/>
            <person name="Ebling H."/>
            <person name="Edwards K."/>
            <person name="Eickbush T."/>
            <person name="Evans J.D."/>
            <person name="Filipski A."/>
            <person name="Findeiss S."/>
            <person name="Freyhult E."/>
            <person name="Fulton L."/>
            <person name="Fulton R."/>
            <person name="Garcia A.C."/>
            <person name="Gardiner A."/>
            <person name="Garfield D.A."/>
            <person name="Garvin B.E."/>
            <person name="Gibson G."/>
            <person name="Gilbert D."/>
            <person name="Gnerre S."/>
            <person name="Godfrey J."/>
            <person name="Good R."/>
            <person name="Gotea V."/>
            <person name="Gravely B."/>
            <person name="Greenberg A.J."/>
            <person name="Griffiths-Jones S."/>
            <person name="Gross S."/>
            <person name="Guigo R."/>
            <person name="Gustafson E.A."/>
            <person name="Haerty W."/>
            <person name="Hahn M.W."/>
            <person name="Halligan D.L."/>
            <person name="Halpern A.L."/>
            <person name="Halter G.M."/>
            <person name="Han M.V."/>
            <person name="Heger A."/>
            <person name="Hillier L."/>
            <person name="Hinrichs A.S."/>
            <person name="Holmes I."/>
            <person name="Hoskins R.A."/>
            <person name="Hubisz M.J."/>
            <person name="Hultmark D."/>
            <person name="Huntley M.A."/>
            <person name="Jaffe D.B."/>
            <person name="Jagadeeshan S."/>
            <person name="Jeck W.R."/>
            <person name="Johnson J."/>
            <person name="Jones C.D."/>
            <person name="Jordan W.C."/>
            <person name="Karpen G.H."/>
            <person name="Kataoka E."/>
            <person name="Keightley P.D."/>
            <person name="Kheradpour P."/>
            <person name="Kirkness E.F."/>
            <person name="Koerich L.B."/>
            <person name="Kristiansen K."/>
            <person name="Kudrna D."/>
            <person name="Kulathinal R.J."/>
            <person name="Kumar S."/>
            <person name="Kwok R."/>
            <person name="Lander E."/>
            <person name="Langley C.H."/>
            <person name="Lapoint R."/>
            <person name="Lazzaro B.P."/>
            <person name="Lee S.J."/>
            <person name="Levesque L."/>
            <person name="Li R."/>
            <person name="Lin C.F."/>
            <person name="Lin M.F."/>
            <person name="Lindblad-Toh K."/>
            <person name="Llopart A."/>
            <person name="Long M."/>
            <person name="Low L."/>
            <person name="Lozovsky E."/>
            <person name="Lu J."/>
            <person name="Luo M."/>
            <person name="Machado C.A."/>
            <person name="Makalowski W."/>
            <person name="Marzo M."/>
            <person name="Matsuda M."/>
            <person name="Matzkin L."/>
            <person name="McAllister B."/>
            <person name="McBride C.S."/>
            <person name="McKernan B."/>
            <person name="McKernan K."/>
            <person name="Mendez-Lago M."/>
            <person name="Minx P."/>
            <person name="Mollenhauer M.U."/>
            <person name="Montooth K."/>
            <person name="Mount S.M."/>
            <person name="Mu X."/>
            <person name="Myers E."/>
            <person name="Negre B."/>
            <person name="Newfeld S."/>
            <person name="Nielsen R."/>
            <person name="Noor M.A."/>
            <person name="O'Grady P."/>
            <person name="Pachter L."/>
            <person name="Papaceit M."/>
            <person name="Parisi M.J."/>
            <person name="Parisi M."/>
            <person name="Parts L."/>
            <person name="Pedersen J.S."/>
            <person name="Pesole G."/>
            <person name="Phillippy A.M."/>
            <person name="Ponting C.P."/>
            <person name="Pop M."/>
            <person name="Porcelli D."/>
            <person name="Powell J.R."/>
            <person name="Prohaska S."/>
            <person name="Pruitt K."/>
            <person name="Puig M."/>
            <person name="Quesneville H."/>
            <person name="Ram K.R."/>
            <person name="Rand D."/>
            <person name="Rasmussen M.D."/>
            <person name="Reed L.K."/>
            <person name="Reenan R."/>
            <person name="Reily A."/>
            <person name="Remington K.A."/>
            <person name="Rieger T.T."/>
            <person name="Ritchie M.G."/>
            <person name="Robin C."/>
            <person name="Rogers Y.H."/>
            <person name="Rohde C."/>
            <person name="Rozas J."/>
            <person name="Rubenfield M.J."/>
            <person name="Ruiz A."/>
            <person name="Russo S."/>
            <person name="Salzberg S.L."/>
            <person name="Sanchez-Gracia A."/>
            <person name="Saranga D.J."/>
            <person name="Sato H."/>
            <person name="Schaeffer S.W."/>
            <person name="Schatz M.C."/>
            <person name="Schlenke T."/>
            <person name="Schwartz R."/>
            <person name="Segarra C."/>
            <person name="Singh R.S."/>
            <person name="Sirot L."/>
            <person name="Sirota M."/>
            <person name="Sisneros N.B."/>
            <person name="Smith C.D."/>
            <person name="Smith T.F."/>
            <person name="Spieth J."/>
            <person name="Stage D.E."/>
            <person name="Stark A."/>
            <person name="Stephan W."/>
            <person name="Strausberg R.L."/>
            <person name="Strempel S."/>
            <person name="Sturgill D."/>
            <person name="Sutton G."/>
            <person name="Sutton G.G."/>
            <person name="Tao W."/>
            <person name="Teichmann S."/>
            <person name="Tobari Y.N."/>
            <person name="Tomimura Y."/>
            <person name="Tsolas J.M."/>
            <person name="Valente V.L."/>
            <person name="Venter E."/>
            <person name="Venter J.C."/>
            <person name="Vicario S."/>
            <person name="Vieira F.G."/>
            <person name="Vilella A.J."/>
            <person name="Villasante A."/>
            <person name="Walenz B."/>
            <person name="Wang J."/>
            <person name="Wasserman M."/>
            <person name="Watts T."/>
            <person name="Wilson D."/>
            <person name="Wilson R.K."/>
            <person name="Wing R.A."/>
            <person name="Wolfner M.F."/>
            <person name="Wong A."/>
            <person name="Wong G.K."/>
            <person name="Wu C.I."/>
            <person name="Wu G."/>
            <person name="Yamamoto D."/>
            <person name="Yang H.P."/>
            <person name="Yang S.P."/>
            <person name="Yorke J.A."/>
            <person name="Yoshida K."/>
            <person name="Zdobnov E."/>
            <person name="Zhang P."/>
            <person name="Zhang Y."/>
            <person name="Zimin A.V."/>
            <person name="Baldwin J."/>
            <person name="Abdouelleil A."/>
            <person name="Abdulkadir J."/>
            <person name="Abebe A."/>
            <person name="Abera B."/>
            <person name="Abreu J."/>
            <person name="Acer S.C."/>
            <person name="Aftuck L."/>
            <person name="Alexander A."/>
            <person name="An P."/>
            <person name="Anderson E."/>
            <person name="Anderson S."/>
            <person name="Arachi H."/>
            <person name="Azer M."/>
            <person name="Bachantsang P."/>
            <person name="Barry A."/>
            <person name="Bayul T."/>
            <person name="Berlin A."/>
            <person name="Bessette D."/>
            <person name="Bloom T."/>
            <person name="Blye J."/>
            <person name="Boguslavskiy L."/>
            <person name="Bonnet C."/>
            <person name="Boukhgalter B."/>
            <person name="Bourzgui I."/>
            <person name="Brown A."/>
            <person name="Cahill P."/>
            <person name="Channer S."/>
            <person name="Cheshatsang Y."/>
            <person name="Chuda L."/>
            <person name="Citroen M."/>
            <person name="Collymore A."/>
            <person name="Cooke P."/>
            <person name="Costello M."/>
            <person name="D'Aco K."/>
            <person name="Daza R."/>
            <person name="De Haan G."/>
            <person name="DeGray S."/>
            <person name="DeMaso C."/>
            <person name="Dhargay N."/>
            <person name="Dooley K."/>
            <person name="Dooley E."/>
            <person name="Doricent M."/>
            <person name="Dorje P."/>
            <person name="Dorjee K."/>
            <person name="Dupes A."/>
            <person name="Elong R."/>
            <person name="Falk J."/>
            <person name="Farina A."/>
            <person name="Faro S."/>
            <person name="Ferguson D."/>
            <person name="Fisher S."/>
            <person name="Foley C.D."/>
            <person name="Franke A."/>
            <person name="Friedrich D."/>
            <person name="Gadbois L."/>
            <person name="Gearin G."/>
            <person name="Gearin C.R."/>
            <person name="Giannoukos G."/>
            <person name="Goode T."/>
            <person name="Graham J."/>
            <person name="Grandbois E."/>
            <person name="Grewal S."/>
            <person name="Gyaltsen K."/>
            <person name="Hafez N."/>
            <person name="Hagos B."/>
            <person name="Hall J."/>
            <person name="Henson C."/>
            <person name="Hollinger A."/>
            <person name="Honan T."/>
            <person name="Huard M.D."/>
            <person name="Hughes L."/>
            <person name="Hurhula B."/>
            <person name="Husby M.E."/>
            <person name="Kamat A."/>
            <person name="Kanga B."/>
            <person name="Kashin S."/>
            <person name="Khazanovich D."/>
            <person name="Kisner P."/>
            <person name="Lance K."/>
            <person name="Lara M."/>
            <person name="Lee W."/>
            <person name="Lennon N."/>
            <person name="Letendre F."/>
            <person name="LeVine R."/>
            <person name="Lipovsky A."/>
            <person name="Liu X."/>
            <person name="Liu J."/>
            <person name="Liu S."/>
            <person name="Lokyitsang T."/>
            <person name="Lokyitsang Y."/>
            <person name="Lubonja R."/>
            <person name="Lui A."/>
            <person name="MacDonald P."/>
            <person name="Magnisalis V."/>
            <person name="Maru K."/>
            <person name="Matthews C."/>
            <person name="McCusker W."/>
            <person name="McDonough S."/>
            <person name="Mehta T."/>
            <person name="Meldrim J."/>
            <person name="Meneus L."/>
            <person name="Mihai O."/>
            <person name="Mihalev A."/>
            <person name="Mihova T."/>
            <person name="Mittelman R."/>
            <person name="Mlenga V."/>
            <person name="Montmayeur A."/>
            <person name="Mulrain L."/>
            <person name="Navidi A."/>
            <person name="Naylor J."/>
            <person name="Negash T."/>
            <person name="Nguyen T."/>
            <person name="Nguyen N."/>
            <person name="Nicol R."/>
            <person name="Norbu C."/>
            <person name="Norbu N."/>
            <person name="Novod N."/>
            <person name="O'Neill B."/>
            <person name="Osman S."/>
            <person name="Markiewicz E."/>
            <person name="Oyono O.L."/>
            <person name="Patti C."/>
            <person name="Phunkhang P."/>
            <person name="Pierre F."/>
            <person name="Priest M."/>
            <person name="Raghuraman S."/>
            <person name="Rege F."/>
            <person name="Reyes R."/>
            <person name="Rise C."/>
            <person name="Rogov P."/>
            <person name="Ross K."/>
            <person name="Ryan E."/>
            <person name="Settipalli S."/>
            <person name="Shea T."/>
            <person name="Sherpa N."/>
            <person name="Shi L."/>
            <person name="Shih D."/>
            <person name="Sparrow T."/>
            <person name="Spaulding J."/>
            <person name="Stalker J."/>
            <person name="Stange-Thomann N."/>
            <person name="Stavropoulos S."/>
            <person name="Stone C."/>
            <person name="Strader C."/>
            <person name="Tesfaye S."/>
            <person name="Thomson T."/>
            <person name="Thoulutsang Y."/>
            <person name="Thoulutsang D."/>
            <person name="Topham K."/>
            <person name="Topping I."/>
            <person name="Tsamla T."/>
            <person name="Vassiliev H."/>
            <person name="Vo A."/>
            <person name="Wangchuk T."/>
            <person name="Wangdi T."/>
            <person name="Weiand M."/>
            <person name="Wilkinson J."/>
            <person name="Wilson A."/>
            <person name="Yadav S."/>
            <person name="Young G."/>
            <person name="Yu Q."/>
            <person name="Zembek L."/>
            <person name="Zhong D."/>
            <person name="Zimmer A."/>
            <person name="Zwirko Z."/>
            <person name="Jaffe D.B."/>
            <person name="Alvarez P."/>
            <person name="Brockman W."/>
            <person name="Butler J."/>
            <person name="Chin C."/>
            <person name="Gnerre S."/>
            <person name="Grabherr M."/>
            <person name="Kleber M."/>
            <person name="Mauceli E."/>
            <person name="MacCallum I."/>
        </authorList>
    </citation>
    <scope>NUCLEOTIDE SEQUENCE [LARGE SCALE GENOMIC DNA]</scope>
    <source>
        <strain evidence="13">Tucson 15287-2541.00</strain>
    </source>
</reference>
<dbReference type="InterPro" id="IPR014001">
    <property type="entry name" value="Helicase_ATP-bd"/>
</dbReference>
<feature type="coiled-coil region" evidence="8">
    <location>
        <begin position="822"/>
        <end position="849"/>
    </location>
</feature>
<dbReference type="CDD" id="cd18033">
    <property type="entry name" value="DEXDc_FANCM"/>
    <property type="match status" value="1"/>
</dbReference>
<feature type="domain" description="Helicase ATP-binding" evidence="10">
    <location>
        <begin position="57"/>
        <end position="232"/>
    </location>
</feature>
<feature type="region of interest" description="Disordered" evidence="9">
    <location>
        <begin position="1"/>
        <end position="30"/>
    </location>
</feature>
<dbReference type="GO" id="GO:0043138">
    <property type="term" value="F:3'-5' DNA helicase activity"/>
    <property type="evidence" value="ECO:0007669"/>
    <property type="project" value="InterPro"/>
</dbReference>
<organism evidence="13">
    <name type="scientific">Drosophila grimshawi</name>
    <name type="common">Hawaiian fruit fly</name>
    <name type="synonym">Idiomyia grimshawi</name>
    <dbReference type="NCBI Taxonomy" id="7222"/>
    <lineage>
        <taxon>Eukaryota</taxon>
        <taxon>Metazoa</taxon>
        <taxon>Ecdysozoa</taxon>
        <taxon>Arthropoda</taxon>
        <taxon>Hexapoda</taxon>
        <taxon>Insecta</taxon>
        <taxon>Pterygota</taxon>
        <taxon>Neoptera</taxon>
        <taxon>Endopterygota</taxon>
        <taxon>Diptera</taxon>
        <taxon>Brachycera</taxon>
        <taxon>Muscomorpha</taxon>
        <taxon>Ephydroidea</taxon>
        <taxon>Drosophilidae</taxon>
        <taxon>Drosophila</taxon>
        <taxon>Hawaiian Drosophila</taxon>
    </lineage>
</organism>
<keyword evidence="7" id="KW-0539">Nucleus</keyword>
<evidence type="ECO:0000313" key="13">
    <source>
        <dbReference type="Proteomes" id="UP000001070"/>
    </source>
</evidence>
<dbReference type="PROSITE" id="PS51194">
    <property type="entry name" value="HELICASE_CTER"/>
    <property type="match status" value="1"/>
</dbReference>
<proteinExistence type="inferred from homology"/>
<evidence type="ECO:0000259" key="10">
    <source>
        <dbReference type="PROSITE" id="PS51192"/>
    </source>
</evidence>
<dbReference type="SMART" id="SM00487">
    <property type="entry name" value="DEXDc"/>
    <property type="match status" value="1"/>
</dbReference>
<feature type="region of interest" description="Disordered" evidence="9">
    <location>
        <begin position="874"/>
        <end position="915"/>
    </location>
</feature>
<evidence type="ECO:0000256" key="4">
    <source>
        <dbReference type="ARBA" id="ARBA00022801"/>
    </source>
</evidence>
<dbReference type="SUPFAM" id="SSF52540">
    <property type="entry name" value="P-loop containing nucleoside triphosphate hydrolases"/>
    <property type="match status" value="1"/>
</dbReference>
<dbReference type="Pfam" id="PF00271">
    <property type="entry name" value="Helicase_C"/>
    <property type="match status" value="1"/>
</dbReference>
<evidence type="ECO:0000313" key="12">
    <source>
        <dbReference type="EMBL" id="EDV98450.1"/>
    </source>
</evidence>
<dbReference type="GO" id="GO:0005634">
    <property type="term" value="C:nucleus"/>
    <property type="evidence" value="ECO:0007669"/>
    <property type="project" value="UniProtKB-SubCell"/>
</dbReference>
<dbReference type="EMBL" id="CH916375">
    <property type="protein sequence ID" value="EDV98450.1"/>
    <property type="molecule type" value="Genomic_DNA"/>
</dbReference>
<sequence>MNENWPMLDAKTQETERKNEEQNGPKLNAEFAGFDSSAGNNWIYPSNLPMRSYQHNIVQPALYKNTLVVLPTGLGKTFIASVVMYNLHRWFPRSKLIFMAPTRPLVAQQIAACHKIMPLPASDVVELTGRLPRAKRAELWRSKRVFFATPQVVQSDMLEQQEQADGFQFPYEDIKLLVVDEAHRAKGRYAYTQVTESLMARNPHFRMLALSATPGRTMEDVAAVCRNLYISHLEVRCDDSIDVRPYVHHRSLDTIVVPLADRIKEPRERLLQIIDPYLRQLIAADVLKGARGKISRNNLLYDQARFMERAATESRRHPEHSEIVGNFAMCISLYYALELLERHGLRVFVNNFEADDKGHEKLVLRDAALRDLVEQVRQELGANPLDHSTHTMTNGQVAPMPATLDFGHPKYEQARQVLLQHFESQSESRAIVFCEYRESVMLIQRLLLQHRPLLRPRCFVGQSSNGVGICALTQKEQLQVMGDFRGGICNVLVATSIAEEGLDVGEVDLIVCFDISSSNPTRFVQRIGRTGRKKQGAVVMLVTEGREQQLLKEVLASRDQTNRKLHTSTLIKASLYPHAPRLVPPQFHPRCEQRFMEAATPAKSKTPSPMVKGRKQPVRCHDLRKYFKPSQDRFQQDQPAYKPSEATQQMLQERMAQKPMTIDNFLQSTPVAAAPAASAAPIPVLEESQRLRKLQGLLHATKPLISEAQCSQELVAQLQDKQLPQPLKYYLLECNVPFVRETHAKMQCQQQLQLAEARLNTRQQRTRRSYELLQDVCQGQLEQLLQTETNSAELNFKDLQMTRTTRNQSALFEDIFKDLPDRGLCVDNHELLQQELEQLEERQLELTIRNWEQLNNEMFEDSWDEDEMETLLDESCKENSSLSQSQWQDNKTVDSSTPLRQVKQEPTPGLESNLNRPNCLLAELDEDLSVFEELVEQPEENLDLDLNDFLEPLPEEQLLQRTPPKNEPRNLSPDLFADESSSPWKPKAPETPASKQEVAQSPQRAAGSQAAVLERSPSIFESYLRGMRGRGQLSKEAQRIHQMTSLATVKQVEQEQEQAQEEHEQDSPIVRRRSAKRKIYDISDDEDEQVPELEQDVLCTQLPADYSFEEVPATQLPPTRNRCKRRKCNPFVLQEAAQSGSDDDGDEEAEDTIGAYLKDSVIVSSDDEDQRQQQHNDTNAHAMYLQASRSPLPRPGAFKMPAPRLFNDASIYSQDVEAEPSQYYPCSFVVNDDELSQDLSECPLERAERILKEQRRQRRRGQVQTPPTNGKRRRIQIVSDSSDDDDVIFVDALT</sequence>
<dbReference type="SMART" id="SM00490">
    <property type="entry name" value="HELICc"/>
    <property type="match status" value="1"/>
</dbReference>
<dbReference type="HOGENOM" id="CLU_261996_0_0_1"/>
<name>B4JVI2_DROGR</name>
<keyword evidence="4" id="KW-0378">Hydrolase</keyword>
<evidence type="ECO:0000259" key="11">
    <source>
        <dbReference type="PROSITE" id="PS51194"/>
    </source>
</evidence>
<dbReference type="FunFam" id="3.40.50.300:FF:000861">
    <property type="entry name" value="Fanconi anemia, complementation group M"/>
    <property type="match status" value="1"/>
</dbReference>
<evidence type="ECO:0000256" key="9">
    <source>
        <dbReference type="SAM" id="MobiDB-lite"/>
    </source>
</evidence>
<dbReference type="GO" id="GO:0016787">
    <property type="term" value="F:hydrolase activity"/>
    <property type="evidence" value="ECO:0007669"/>
    <property type="project" value="UniProtKB-KW"/>
</dbReference>
<dbReference type="PROSITE" id="PS51192">
    <property type="entry name" value="HELICASE_ATP_BIND_1"/>
    <property type="match status" value="1"/>
</dbReference>
<dbReference type="eggNOG" id="KOG0354">
    <property type="taxonomic scope" value="Eukaryota"/>
</dbReference>
<dbReference type="InterPro" id="IPR001650">
    <property type="entry name" value="Helicase_C-like"/>
</dbReference>
<dbReference type="InterPro" id="IPR027417">
    <property type="entry name" value="P-loop_NTPase"/>
</dbReference>
<dbReference type="InterPro" id="IPR044749">
    <property type="entry name" value="FANCM_DEXDc"/>
</dbReference>
<dbReference type="SMR" id="B4JVI2"/>
<dbReference type="PhylomeDB" id="B4JVI2"/>
<keyword evidence="6" id="KW-0067">ATP-binding</keyword>
<dbReference type="InParanoid" id="B4JVI2"/>
<feature type="region of interest" description="Disordered" evidence="9">
    <location>
        <begin position="956"/>
        <end position="1012"/>
    </location>
</feature>
<dbReference type="FunCoup" id="B4JVI2">
    <property type="interactions" value="556"/>
</dbReference>
<dbReference type="GO" id="GO:0009378">
    <property type="term" value="F:four-way junction helicase activity"/>
    <property type="evidence" value="ECO:0007669"/>
    <property type="project" value="TreeGrafter"/>
</dbReference>
<dbReference type="GO" id="GO:0000400">
    <property type="term" value="F:four-way junction DNA binding"/>
    <property type="evidence" value="ECO:0007669"/>
    <property type="project" value="TreeGrafter"/>
</dbReference>
<dbReference type="CDD" id="cd12091">
    <property type="entry name" value="FANCM_ID"/>
    <property type="match status" value="1"/>
</dbReference>
<dbReference type="OMA" id="DDHNDTN"/>
<feature type="region of interest" description="Disordered" evidence="9">
    <location>
        <begin position="1253"/>
        <end position="1279"/>
    </location>
</feature>
<evidence type="ECO:0000256" key="8">
    <source>
        <dbReference type="SAM" id="Coils"/>
    </source>
</evidence>
<feature type="compositionally biased region" description="Polar residues" evidence="9">
    <location>
        <begin position="878"/>
        <end position="899"/>
    </location>
</feature>
<dbReference type="Pfam" id="PF00270">
    <property type="entry name" value="DEAD"/>
    <property type="match status" value="1"/>
</dbReference>
<keyword evidence="3" id="KW-0547">Nucleotide-binding</keyword>
<dbReference type="STRING" id="7222.B4JVI2"/>
<evidence type="ECO:0000256" key="5">
    <source>
        <dbReference type="ARBA" id="ARBA00022806"/>
    </source>
</evidence>
<dbReference type="KEGG" id="dgr:6568823"/>
<feature type="compositionally biased region" description="Basic and acidic residues" evidence="9">
    <location>
        <begin position="11"/>
        <end position="23"/>
    </location>
</feature>
<dbReference type="PANTHER" id="PTHR14025:SF20">
    <property type="entry name" value="FANCONI ANEMIA GROUP M PROTEIN"/>
    <property type="match status" value="1"/>
</dbReference>
<evidence type="ECO:0000256" key="7">
    <source>
        <dbReference type="ARBA" id="ARBA00023242"/>
    </source>
</evidence>
<evidence type="ECO:0000256" key="1">
    <source>
        <dbReference type="ARBA" id="ARBA00004123"/>
    </source>
</evidence>
<comment type="similarity">
    <text evidence="2">Belongs to the DEAD box helicase family. DEAH subfamily. FANCM sub-subfamily.</text>
</comment>
<dbReference type="Proteomes" id="UP000001070">
    <property type="component" value="Unassembled WGS sequence"/>
</dbReference>
<dbReference type="InterPro" id="IPR039686">
    <property type="entry name" value="FANCM/Mph1-like_ID"/>
</dbReference>
<keyword evidence="5" id="KW-0347">Helicase</keyword>
<keyword evidence="8" id="KW-0175">Coiled coil</keyword>
<dbReference type="Gene3D" id="3.40.50.300">
    <property type="entry name" value="P-loop containing nucleotide triphosphate hydrolases"/>
    <property type="match status" value="2"/>
</dbReference>
<evidence type="ECO:0000256" key="6">
    <source>
        <dbReference type="ARBA" id="ARBA00022840"/>
    </source>
</evidence>